<dbReference type="STRING" id="885580.ENSFDAP00000021843"/>
<dbReference type="PANTHER" id="PTHR20932:SF4">
    <property type="entry name" value="AND PUTATIVE PEPTIDOGLYCAN-BINDING DOMAIN-CONTAINING PROTEIN 2-RELATED"/>
    <property type="match status" value="1"/>
</dbReference>
<dbReference type="PANTHER" id="PTHR20932">
    <property type="entry name" value="LYSM AND PUTATIVE PEPTIDOGLYCAN-BINDING DOMAIN-CONTAINING PROTEIN"/>
    <property type="match status" value="1"/>
</dbReference>
<feature type="compositionally biased region" description="Pro residues" evidence="1">
    <location>
        <begin position="207"/>
        <end position="220"/>
    </location>
</feature>
<proteinExistence type="predicted"/>
<dbReference type="eggNOG" id="ENOG502S0XR">
    <property type="taxonomic scope" value="Eukaryota"/>
</dbReference>
<feature type="compositionally biased region" description="Basic and acidic residues" evidence="1">
    <location>
        <begin position="246"/>
        <end position="256"/>
    </location>
</feature>
<dbReference type="InterPro" id="IPR045030">
    <property type="entry name" value="LYSM1-4"/>
</dbReference>
<dbReference type="Proteomes" id="UP000028990">
    <property type="component" value="Unassembled WGS sequence"/>
</dbReference>
<dbReference type="AlphaFoldDB" id="A0A091CTX8"/>
<feature type="region of interest" description="Disordered" evidence="1">
    <location>
        <begin position="242"/>
        <end position="266"/>
    </location>
</feature>
<accession>A0A091CTX8</accession>
<sequence>MKFTGRWDIYTSFRYSGGVVSLVPLPFRHSELLAAGPSYKVTPARGDIMEAAAFLREAIWEPALRLVLFHICEPCAGRWILRSGPHPQHADCAQVVAPEIRPAGSCRCSLAALLALEFPPATLHSCPTPGPPSGDRLRPVCMMEQIKRANKLFTNDCIFLKKTLSIPVLSEQPLLFSGLSSFDSPEDEAGDSCSPPAEELAVAGSELPPPSPQEPAPRPVQPEEVSARDFLHRLDLQIRLSTQEAQRLKRESRDEESPYATSLYHT</sequence>
<protein>
    <submittedName>
        <fullName evidence="2">LysM and putative peptidoglycan-binding domain-containing protein 2</fullName>
    </submittedName>
</protein>
<evidence type="ECO:0000256" key="1">
    <source>
        <dbReference type="SAM" id="MobiDB-lite"/>
    </source>
</evidence>
<evidence type="ECO:0000313" key="3">
    <source>
        <dbReference type="Proteomes" id="UP000028990"/>
    </source>
</evidence>
<reference evidence="2 3" key="1">
    <citation type="submission" date="2013-11" db="EMBL/GenBank/DDBJ databases">
        <title>The Damaraland mole rat (Fukomys damarensis) genome and evolution of African mole rats.</title>
        <authorList>
            <person name="Gladyshev V.N."/>
            <person name="Fang X."/>
        </authorList>
    </citation>
    <scope>NUCLEOTIDE SEQUENCE [LARGE SCALE GENOMIC DNA]</scope>
    <source>
        <tissue evidence="2">Liver</tissue>
    </source>
</reference>
<evidence type="ECO:0000313" key="2">
    <source>
        <dbReference type="EMBL" id="KFO21423.1"/>
    </source>
</evidence>
<keyword evidence="3" id="KW-1185">Reference proteome</keyword>
<gene>
    <name evidence="2" type="ORF">H920_17217</name>
</gene>
<name>A0A091CTX8_FUKDA</name>
<feature type="region of interest" description="Disordered" evidence="1">
    <location>
        <begin position="180"/>
        <end position="227"/>
    </location>
</feature>
<organism evidence="2 3">
    <name type="scientific">Fukomys damarensis</name>
    <name type="common">Damaraland mole rat</name>
    <name type="synonym">Cryptomys damarensis</name>
    <dbReference type="NCBI Taxonomy" id="885580"/>
    <lineage>
        <taxon>Eukaryota</taxon>
        <taxon>Metazoa</taxon>
        <taxon>Chordata</taxon>
        <taxon>Craniata</taxon>
        <taxon>Vertebrata</taxon>
        <taxon>Euteleostomi</taxon>
        <taxon>Mammalia</taxon>
        <taxon>Eutheria</taxon>
        <taxon>Euarchontoglires</taxon>
        <taxon>Glires</taxon>
        <taxon>Rodentia</taxon>
        <taxon>Hystricomorpha</taxon>
        <taxon>Bathyergidae</taxon>
        <taxon>Fukomys</taxon>
    </lineage>
</organism>
<dbReference type="EMBL" id="KN124379">
    <property type="protein sequence ID" value="KFO21423.1"/>
    <property type="molecule type" value="Genomic_DNA"/>
</dbReference>